<dbReference type="PROSITE" id="PS51900">
    <property type="entry name" value="CB"/>
    <property type="match status" value="1"/>
</dbReference>
<organism evidence="7 8">
    <name type="scientific">Glutamicibacter protophormiae</name>
    <name type="common">Brevibacterium protophormiae</name>
    <dbReference type="NCBI Taxonomy" id="37930"/>
    <lineage>
        <taxon>Bacteria</taxon>
        <taxon>Bacillati</taxon>
        <taxon>Actinomycetota</taxon>
        <taxon>Actinomycetes</taxon>
        <taxon>Micrococcales</taxon>
        <taxon>Micrococcaceae</taxon>
        <taxon>Glutamicibacter</taxon>
    </lineage>
</organism>
<dbReference type="SUPFAM" id="SSF56349">
    <property type="entry name" value="DNA breaking-rejoining enzymes"/>
    <property type="match status" value="1"/>
</dbReference>
<dbReference type="InterPro" id="IPR050090">
    <property type="entry name" value="Tyrosine_recombinase_XerCD"/>
</dbReference>
<evidence type="ECO:0000313" key="8">
    <source>
        <dbReference type="Proteomes" id="UP001195422"/>
    </source>
</evidence>
<accession>A0ABS4XQT6</accession>
<sequence length="446" mass="50155">MTTSEPRAKRGNQEGSEPRLRADGRWQANYVAGYKPSGHAILKSAYGKTKAECTRKLREALREVHAGQSTVGLKPRLIEWLDYWLANIAPATAKSPQTRKGYSNKINSHIRPHRLAGKRLDKLTPTDFEVIYAAMREAGLSETSLLGLHAILRRALNMAVKRGVLGKNPILVLDAPSPEPFEPQVYSTEEVRRMITATKSRDDEARWLLNLMLGPRQGEALGLTWSDIDFENGKIRIERELFVLPWEHGCNPDDPLAPKCGRKFGRHCPMRRGGGYFTGAPKSAAGVRSVTMPGPLRQALLRHAEARKTIRAHEPWAVWKDQNGVERDLVFCRPGGMPLYSKADWTAWRELLAEAKVPPGRIHDGRHTAATTMLLLGVPQRVVMEILGWSQISMLQRYQHVLDEMHQDVADKLSAHWAEPEPKPVPQPDNVISLQDRFRNRGNFGA</sequence>
<keyword evidence="2" id="KW-0233">DNA recombination</keyword>
<reference evidence="7 8" key="1">
    <citation type="submission" date="2021-03" db="EMBL/GenBank/DDBJ databases">
        <title>Sequencing the genomes of 1000 actinobacteria strains.</title>
        <authorList>
            <person name="Klenk H.-P."/>
        </authorList>
    </citation>
    <scope>NUCLEOTIDE SEQUENCE [LARGE SCALE GENOMIC DNA]</scope>
    <source>
        <strain evidence="7 8">DSM 20168</strain>
    </source>
</reference>
<dbReference type="InterPro" id="IPR013762">
    <property type="entry name" value="Integrase-like_cat_sf"/>
</dbReference>
<dbReference type="PROSITE" id="PS51898">
    <property type="entry name" value="TYR_RECOMBINASE"/>
    <property type="match status" value="1"/>
</dbReference>
<comment type="caution">
    <text evidence="7">The sequence shown here is derived from an EMBL/GenBank/DDBJ whole genome shotgun (WGS) entry which is preliminary data.</text>
</comment>
<dbReference type="Gene3D" id="1.10.150.130">
    <property type="match status" value="1"/>
</dbReference>
<keyword evidence="8" id="KW-1185">Reference proteome</keyword>
<dbReference type="InterPro" id="IPR010998">
    <property type="entry name" value="Integrase_recombinase_N"/>
</dbReference>
<name>A0ABS4XQT6_GLUPR</name>
<evidence type="ECO:0000313" key="7">
    <source>
        <dbReference type="EMBL" id="MBP2398867.1"/>
    </source>
</evidence>
<evidence type="ECO:0000256" key="1">
    <source>
        <dbReference type="ARBA" id="ARBA00023125"/>
    </source>
</evidence>
<dbReference type="InterPro" id="IPR011010">
    <property type="entry name" value="DNA_brk_join_enz"/>
</dbReference>
<dbReference type="Pfam" id="PF00589">
    <property type="entry name" value="Phage_integrase"/>
    <property type="match status" value="1"/>
</dbReference>
<proteinExistence type="predicted"/>
<dbReference type="RefSeq" id="WP_188947633.1">
    <property type="nucleotide sequence ID" value="NZ_BMPH01000003.1"/>
</dbReference>
<dbReference type="EMBL" id="JAGIOJ010000001">
    <property type="protein sequence ID" value="MBP2398867.1"/>
    <property type="molecule type" value="Genomic_DNA"/>
</dbReference>
<feature type="domain" description="Core-binding (CB)" evidence="6">
    <location>
        <begin position="71"/>
        <end position="160"/>
    </location>
</feature>
<protein>
    <submittedName>
        <fullName evidence="7">Integrase</fullName>
    </submittedName>
</protein>
<gene>
    <name evidence="7" type="ORF">JOF39_001948</name>
</gene>
<evidence type="ECO:0000259" key="5">
    <source>
        <dbReference type="PROSITE" id="PS51898"/>
    </source>
</evidence>
<keyword evidence="1 3" id="KW-0238">DNA-binding</keyword>
<dbReference type="PANTHER" id="PTHR30349">
    <property type="entry name" value="PHAGE INTEGRASE-RELATED"/>
    <property type="match status" value="1"/>
</dbReference>
<feature type="region of interest" description="Disordered" evidence="4">
    <location>
        <begin position="1"/>
        <end position="22"/>
    </location>
</feature>
<dbReference type="InterPro" id="IPR044068">
    <property type="entry name" value="CB"/>
</dbReference>
<dbReference type="Proteomes" id="UP001195422">
    <property type="component" value="Unassembled WGS sequence"/>
</dbReference>
<dbReference type="CDD" id="cd01189">
    <property type="entry name" value="INT_ICEBs1_C_like"/>
    <property type="match status" value="1"/>
</dbReference>
<dbReference type="Gene3D" id="1.10.443.10">
    <property type="entry name" value="Intergrase catalytic core"/>
    <property type="match status" value="1"/>
</dbReference>
<evidence type="ECO:0000259" key="6">
    <source>
        <dbReference type="PROSITE" id="PS51900"/>
    </source>
</evidence>
<dbReference type="InterPro" id="IPR002104">
    <property type="entry name" value="Integrase_catalytic"/>
</dbReference>
<dbReference type="PANTHER" id="PTHR30349:SF91">
    <property type="entry name" value="INTA PROTEIN"/>
    <property type="match status" value="1"/>
</dbReference>
<evidence type="ECO:0000256" key="3">
    <source>
        <dbReference type="PROSITE-ProRule" id="PRU01248"/>
    </source>
</evidence>
<evidence type="ECO:0000256" key="4">
    <source>
        <dbReference type="SAM" id="MobiDB-lite"/>
    </source>
</evidence>
<evidence type="ECO:0000256" key="2">
    <source>
        <dbReference type="ARBA" id="ARBA00023172"/>
    </source>
</evidence>
<feature type="domain" description="Tyr recombinase" evidence="5">
    <location>
        <begin position="181"/>
        <end position="411"/>
    </location>
</feature>